<dbReference type="InterPro" id="IPR011067">
    <property type="entry name" value="Plasmid_toxin/cell-grow_inhib"/>
</dbReference>
<dbReference type="Gene3D" id="2.30.30.110">
    <property type="match status" value="1"/>
</dbReference>
<evidence type="ECO:0000313" key="4">
    <source>
        <dbReference type="Proteomes" id="UP000621492"/>
    </source>
</evidence>
<sequence>MEPGHIYRLDFPYEFGQGYKNRPVLIIVVNTDYGKAVGLKITGNGDYEFREEIKNSPDSNLTKQSFVQYDRYSYFDNQALTPVGKLSEDDFKNIVHLFLQYHQL</sequence>
<evidence type="ECO:0000313" key="3">
    <source>
        <dbReference type="EMBL" id="GGB50325.1"/>
    </source>
</evidence>
<comment type="similarity">
    <text evidence="1">Belongs to the PemK/MazF family.</text>
</comment>
<dbReference type="AlphaFoldDB" id="A0A9W5TZ96"/>
<gene>
    <name evidence="3" type="ORF">GCM10011409_29910</name>
</gene>
<keyword evidence="4" id="KW-1185">Reference proteome</keyword>
<name>A0A9W5TZ96_9BACI</name>
<dbReference type="Pfam" id="PF02452">
    <property type="entry name" value="PemK_toxin"/>
    <property type="match status" value="1"/>
</dbReference>
<keyword evidence="2" id="KW-1277">Toxin-antitoxin system</keyword>
<accession>A0A9W5TZ96</accession>
<dbReference type="EMBL" id="BMJD01000026">
    <property type="protein sequence ID" value="GGB50325.1"/>
    <property type="molecule type" value="Genomic_DNA"/>
</dbReference>
<evidence type="ECO:0000256" key="1">
    <source>
        <dbReference type="ARBA" id="ARBA00007521"/>
    </source>
</evidence>
<dbReference type="InterPro" id="IPR003477">
    <property type="entry name" value="PemK-like"/>
</dbReference>
<proteinExistence type="inferred from homology"/>
<dbReference type="Proteomes" id="UP000621492">
    <property type="component" value="Unassembled WGS sequence"/>
</dbReference>
<dbReference type="GO" id="GO:0003677">
    <property type="term" value="F:DNA binding"/>
    <property type="evidence" value="ECO:0007669"/>
    <property type="project" value="InterPro"/>
</dbReference>
<protein>
    <submittedName>
        <fullName evidence="3">Uncharacterized protein</fullName>
    </submittedName>
</protein>
<reference evidence="3" key="2">
    <citation type="submission" date="2020-09" db="EMBL/GenBank/DDBJ databases">
        <authorList>
            <person name="Sun Q."/>
            <person name="Zhou Y."/>
        </authorList>
    </citation>
    <scope>NUCLEOTIDE SEQUENCE</scope>
    <source>
        <strain evidence="3">CGMCC 1.15454</strain>
    </source>
</reference>
<dbReference type="SUPFAM" id="SSF50118">
    <property type="entry name" value="Cell growth inhibitor/plasmid maintenance toxic component"/>
    <property type="match status" value="1"/>
</dbReference>
<organism evidence="3 4">
    <name type="scientific">Lentibacillus populi</name>
    <dbReference type="NCBI Taxonomy" id="1827502"/>
    <lineage>
        <taxon>Bacteria</taxon>
        <taxon>Bacillati</taxon>
        <taxon>Bacillota</taxon>
        <taxon>Bacilli</taxon>
        <taxon>Bacillales</taxon>
        <taxon>Bacillaceae</taxon>
        <taxon>Lentibacillus</taxon>
    </lineage>
</organism>
<comment type="caution">
    <text evidence="3">The sequence shown here is derived from an EMBL/GenBank/DDBJ whole genome shotgun (WGS) entry which is preliminary data.</text>
</comment>
<reference evidence="3" key="1">
    <citation type="journal article" date="2014" name="Int. J. Syst. Evol. Microbiol.">
        <title>Complete genome sequence of Corynebacterium casei LMG S-19264T (=DSM 44701T), isolated from a smear-ripened cheese.</title>
        <authorList>
            <consortium name="US DOE Joint Genome Institute (JGI-PGF)"/>
            <person name="Walter F."/>
            <person name="Albersmeier A."/>
            <person name="Kalinowski J."/>
            <person name="Ruckert C."/>
        </authorList>
    </citation>
    <scope>NUCLEOTIDE SEQUENCE</scope>
    <source>
        <strain evidence="3">CGMCC 1.15454</strain>
    </source>
</reference>
<dbReference type="RefSeq" id="WP_088053245.1">
    <property type="nucleotide sequence ID" value="NZ_BMJD01000026.1"/>
</dbReference>
<evidence type="ECO:0000256" key="2">
    <source>
        <dbReference type="ARBA" id="ARBA00022649"/>
    </source>
</evidence>